<feature type="domain" description="PpiC" evidence="1">
    <location>
        <begin position="122"/>
        <end position="219"/>
    </location>
</feature>
<dbReference type="InterPro" id="IPR000297">
    <property type="entry name" value="PPIase_PpiC"/>
</dbReference>
<dbReference type="GO" id="GO:0003755">
    <property type="term" value="F:peptidyl-prolyl cis-trans isomerase activity"/>
    <property type="evidence" value="ECO:0007669"/>
    <property type="project" value="UniProtKB-EC"/>
</dbReference>
<dbReference type="SUPFAM" id="SSF54534">
    <property type="entry name" value="FKBP-like"/>
    <property type="match status" value="2"/>
</dbReference>
<dbReference type="SUPFAM" id="SSF109998">
    <property type="entry name" value="Triger factor/SurA peptide-binding domain-like"/>
    <property type="match status" value="1"/>
</dbReference>
<accession>A0A3B0RL81</accession>
<sequence length="647" mass="75339">MRIKIVTTCVILFFVLFGNAQIKNDDILFTVGDTPVLASEFLRVYNKNLDLVKDESQKDIDEYLKLFINYKLKLAEARALGFHKKPQYVRELNGYKKQLAKNYLTDHEVTDALVKEAYERISYDIKAKHILIRLNPLQKDTIATYNRLLKLRERLLNEDFDSLKKEIHNGNTVLVEDLGYFSGFKMVYDFESVAFNTNIGEVSMPFRTQFGYHIVKVFDKRKSRGEVTVGHIMISNNQKDTLVKPEERIQEIYKLIQQGENFESLAKQFSDDKSSAKKGGKLLPFTGGQLSSVAFEGVAFSLNKIGEVSEPFKSDYGWHIIKLYNKKPVASFEDMKYDLENKVRLDARSKLINTSLQNKLKKQYNVSSINPARSYFISILNDDYYDRAWKIPSDIAKEKPLLKIGDTLLTYNDFANLLYKRQKEAKRNQSFQEIVDEKYKVFVNKNILAYHEQNLENENIEFAQILNEYREGLMLFDLMETKIWNAVKKDTIGIQNYYDANKDNYKWEQRIDAVVATSAKEKDIKEVQQMLNNGNKIEEIKNKLNQDNTQKVIFTSGIMTATHQALPKTFIFKEGISKIYFYNDAYHIIKVNKVLPEANKTLEETKGTMISDYQNLVEKNWLKELEGKYEVKINKDILAKVKSQIYN</sequence>
<dbReference type="Pfam" id="PF13145">
    <property type="entry name" value="Rotamase_2"/>
    <property type="match status" value="1"/>
</dbReference>
<organism evidence="2">
    <name type="scientific">hydrothermal vent metagenome</name>
    <dbReference type="NCBI Taxonomy" id="652676"/>
    <lineage>
        <taxon>unclassified sequences</taxon>
        <taxon>metagenomes</taxon>
        <taxon>ecological metagenomes</taxon>
    </lineage>
</organism>
<dbReference type="PANTHER" id="PTHR47245:SF2">
    <property type="entry name" value="PEPTIDYL-PROLYL CIS-TRANS ISOMERASE HP_0175-RELATED"/>
    <property type="match status" value="1"/>
</dbReference>
<proteinExistence type="predicted"/>
<dbReference type="EC" id="5.2.1.8" evidence="2"/>
<evidence type="ECO:0000259" key="1">
    <source>
        <dbReference type="PROSITE" id="PS50198"/>
    </source>
</evidence>
<keyword evidence="2" id="KW-0413">Isomerase</keyword>
<name>A0A3B0RL81_9ZZZZ</name>
<dbReference type="InterPro" id="IPR046357">
    <property type="entry name" value="PPIase_dom_sf"/>
</dbReference>
<protein>
    <submittedName>
        <fullName evidence="2">Periplasmic chaperone and peptidyl-prolyl cis-trans isomerase of outer membrane proteins SurA</fullName>
        <ecNumber evidence="2">5.2.1.8</ecNumber>
    </submittedName>
</protein>
<reference evidence="2" key="1">
    <citation type="submission" date="2018-06" db="EMBL/GenBank/DDBJ databases">
        <authorList>
            <person name="Zhirakovskaya E."/>
        </authorList>
    </citation>
    <scope>NUCLEOTIDE SEQUENCE</scope>
</reference>
<dbReference type="InterPro" id="IPR027304">
    <property type="entry name" value="Trigger_fact/SurA_dom_sf"/>
</dbReference>
<dbReference type="AlphaFoldDB" id="A0A3B0RL81"/>
<dbReference type="EMBL" id="UOEB01000144">
    <property type="protein sequence ID" value="VAV84265.1"/>
    <property type="molecule type" value="Genomic_DNA"/>
</dbReference>
<gene>
    <name evidence="2" type="ORF">MNBD_BACTEROID02-108</name>
</gene>
<feature type="domain" description="PpiC" evidence="1">
    <location>
        <begin position="224"/>
        <end position="325"/>
    </location>
</feature>
<dbReference type="Gene3D" id="3.10.50.40">
    <property type="match status" value="2"/>
</dbReference>
<dbReference type="PROSITE" id="PS50198">
    <property type="entry name" value="PPIC_PPIASE_2"/>
    <property type="match status" value="2"/>
</dbReference>
<evidence type="ECO:0000313" key="2">
    <source>
        <dbReference type="EMBL" id="VAV84265.1"/>
    </source>
</evidence>
<dbReference type="InterPro" id="IPR050245">
    <property type="entry name" value="PrsA_foldase"/>
</dbReference>
<dbReference type="Pfam" id="PF00639">
    <property type="entry name" value="Rotamase"/>
    <property type="match status" value="2"/>
</dbReference>
<dbReference type="PANTHER" id="PTHR47245">
    <property type="entry name" value="PEPTIDYLPROLYL ISOMERASE"/>
    <property type="match status" value="1"/>
</dbReference>